<sequence length="365" mass="41115">MIPYLNLKKLNQPYQEAFIQKTNQFFEKGHYILGDEVLQFENEFANYCNVSHCIGVGNGLDALVLIFKAYIELGILKEGDEILVPANTYIASILGIIHAGLAPRLVDTNLLNYNLTIEVLQQQVTQHTKGILMVHLYGQVTDALAIKTFCKDFGLLLIEDAAQAHGAVADHMRAGNIGDAAGFSFYPGKNLGCIGDGGAITTSSTQLANCIRSLRNYGSELKYHNIYKGINSRLDEIQAAFLRLKLPDLDFDNKTRQGIAKRYIAEINNPLVVLPFVIDYEAHVFHIFPVRVENRGEFQQYLMENEIQTLIHYPIAPHKQEAMTEFNQLQLPVSELIHQQIVSIPLNPSLTIDEQDFIIEKINNW</sequence>
<comment type="similarity">
    <text evidence="2 5">Belongs to the DegT/DnrJ/EryC1 family.</text>
</comment>
<dbReference type="AlphaFoldDB" id="A0A1H6JZU0"/>
<keyword evidence="1 4" id="KW-0663">Pyridoxal phosphate</keyword>
<dbReference type="InterPro" id="IPR015424">
    <property type="entry name" value="PyrdxlP-dep_Trfase"/>
</dbReference>
<reference evidence="6 7" key="1">
    <citation type="submission" date="2016-10" db="EMBL/GenBank/DDBJ databases">
        <authorList>
            <person name="de Groot N.N."/>
        </authorList>
    </citation>
    <scope>NUCLEOTIDE SEQUENCE [LARGE SCALE GENOMIC DNA]</scope>
    <source>
        <strain evidence="6 7">CGMCC 1.10825</strain>
    </source>
</reference>
<dbReference type="Gene3D" id="3.40.640.10">
    <property type="entry name" value="Type I PLP-dependent aspartate aminotransferase-like (Major domain)"/>
    <property type="match status" value="1"/>
</dbReference>
<evidence type="ECO:0000313" key="7">
    <source>
        <dbReference type="Proteomes" id="UP000199634"/>
    </source>
</evidence>
<dbReference type="InterPro" id="IPR015422">
    <property type="entry name" value="PyrdxlP-dep_Trfase_small"/>
</dbReference>
<dbReference type="GO" id="GO:0008483">
    <property type="term" value="F:transaminase activity"/>
    <property type="evidence" value="ECO:0007669"/>
    <property type="project" value="TreeGrafter"/>
</dbReference>
<name>A0A1H6JZU0_9FLAO</name>
<dbReference type="OrthoDB" id="9804264at2"/>
<dbReference type="PANTHER" id="PTHR30244:SF36">
    <property type="entry name" value="3-OXO-GLUCOSE-6-PHOSPHATE:GLUTAMATE AMINOTRANSFERASE"/>
    <property type="match status" value="1"/>
</dbReference>
<evidence type="ECO:0000313" key="6">
    <source>
        <dbReference type="EMBL" id="SEH68183.1"/>
    </source>
</evidence>
<dbReference type="RefSeq" id="WP_091096668.1">
    <property type="nucleotide sequence ID" value="NZ_FNXE01000008.1"/>
</dbReference>
<dbReference type="GO" id="GO:0030170">
    <property type="term" value="F:pyridoxal phosphate binding"/>
    <property type="evidence" value="ECO:0007669"/>
    <property type="project" value="TreeGrafter"/>
</dbReference>
<dbReference type="Proteomes" id="UP000199634">
    <property type="component" value="Unassembled WGS sequence"/>
</dbReference>
<evidence type="ECO:0000256" key="3">
    <source>
        <dbReference type="PIRSR" id="PIRSR000390-1"/>
    </source>
</evidence>
<feature type="modified residue" description="N6-(pyridoxal phosphate)lysine" evidence="4">
    <location>
        <position position="189"/>
    </location>
</feature>
<dbReference type="CDD" id="cd00616">
    <property type="entry name" value="AHBA_syn"/>
    <property type="match status" value="1"/>
</dbReference>
<dbReference type="GO" id="GO:0000271">
    <property type="term" value="P:polysaccharide biosynthetic process"/>
    <property type="evidence" value="ECO:0007669"/>
    <property type="project" value="TreeGrafter"/>
</dbReference>
<dbReference type="SUPFAM" id="SSF53383">
    <property type="entry name" value="PLP-dependent transferases"/>
    <property type="match status" value="1"/>
</dbReference>
<evidence type="ECO:0000256" key="1">
    <source>
        <dbReference type="ARBA" id="ARBA00022898"/>
    </source>
</evidence>
<dbReference type="EMBL" id="FNXE01000008">
    <property type="protein sequence ID" value="SEH68183.1"/>
    <property type="molecule type" value="Genomic_DNA"/>
</dbReference>
<proteinExistence type="inferred from homology"/>
<dbReference type="InterPro" id="IPR000653">
    <property type="entry name" value="DegT/StrS_aminotransferase"/>
</dbReference>
<keyword evidence="7" id="KW-1185">Reference proteome</keyword>
<dbReference type="PIRSF" id="PIRSF000390">
    <property type="entry name" value="PLP_StrS"/>
    <property type="match status" value="1"/>
</dbReference>
<dbReference type="Pfam" id="PF01041">
    <property type="entry name" value="DegT_DnrJ_EryC1"/>
    <property type="match status" value="1"/>
</dbReference>
<dbReference type="STRING" id="1159016.SAMN02927937_00844"/>
<dbReference type="Gene3D" id="3.90.1150.10">
    <property type="entry name" value="Aspartate Aminotransferase, domain 1"/>
    <property type="match status" value="1"/>
</dbReference>
<evidence type="ECO:0000256" key="5">
    <source>
        <dbReference type="RuleBase" id="RU004508"/>
    </source>
</evidence>
<organism evidence="6 7">
    <name type="scientific">Paenimyroides marinum</name>
    <dbReference type="NCBI Taxonomy" id="1159016"/>
    <lineage>
        <taxon>Bacteria</taxon>
        <taxon>Pseudomonadati</taxon>
        <taxon>Bacteroidota</taxon>
        <taxon>Flavobacteriia</taxon>
        <taxon>Flavobacteriales</taxon>
        <taxon>Flavobacteriaceae</taxon>
        <taxon>Paenimyroides</taxon>
    </lineage>
</organism>
<dbReference type="PANTHER" id="PTHR30244">
    <property type="entry name" value="TRANSAMINASE"/>
    <property type="match status" value="1"/>
</dbReference>
<evidence type="ECO:0000256" key="4">
    <source>
        <dbReference type="PIRSR" id="PIRSR000390-2"/>
    </source>
</evidence>
<feature type="active site" description="Proton acceptor" evidence="3">
    <location>
        <position position="189"/>
    </location>
</feature>
<protein>
    <submittedName>
        <fullName evidence="6">dTDP-4-amino-4,6-dideoxygalactose transaminase</fullName>
    </submittedName>
</protein>
<dbReference type="InterPro" id="IPR015421">
    <property type="entry name" value="PyrdxlP-dep_Trfase_major"/>
</dbReference>
<evidence type="ECO:0000256" key="2">
    <source>
        <dbReference type="ARBA" id="ARBA00037999"/>
    </source>
</evidence>
<gene>
    <name evidence="6" type="ORF">SAMN02927937_00844</name>
</gene>
<accession>A0A1H6JZU0</accession>